<feature type="region of interest" description="Disordered" evidence="1">
    <location>
        <begin position="153"/>
        <end position="178"/>
    </location>
</feature>
<feature type="region of interest" description="Disordered" evidence="1">
    <location>
        <begin position="1"/>
        <end position="41"/>
    </location>
</feature>
<evidence type="ECO:0000313" key="2">
    <source>
        <dbReference type="EMBL" id="MBM7798599.1"/>
    </source>
</evidence>
<proteinExistence type="predicted"/>
<organism evidence="2 3">
    <name type="scientific">Microlunatus panaciterrae</name>
    <dbReference type="NCBI Taxonomy" id="400768"/>
    <lineage>
        <taxon>Bacteria</taxon>
        <taxon>Bacillati</taxon>
        <taxon>Actinomycetota</taxon>
        <taxon>Actinomycetes</taxon>
        <taxon>Propionibacteriales</taxon>
        <taxon>Propionibacteriaceae</taxon>
        <taxon>Microlunatus</taxon>
    </lineage>
</organism>
<gene>
    <name evidence="2" type="ORF">JOE57_001520</name>
</gene>
<comment type="caution">
    <text evidence="2">The sequence shown here is derived from an EMBL/GenBank/DDBJ whole genome shotgun (WGS) entry which is preliminary data.</text>
</comment>
<reference evidence="2 3" key="1">
    <citation type="submission" date="2021-01" db="EMBL/GenBank/DDBJ databases">
        <title>Sequencing the genomes of 1000 actinobacteria strains.</title>
        <authorList>
            <person name="Klenk H.-P."/>
        </authorList>
    </citation>
    <scope>NUCLEOTIDE SEQUENCE [LARGE SCALE GENOMIC DNA]</scope>
    <source>
        <strain evidence="2 3">DSM 18662</strain>
    </source>
</reference>
<name>A0ABS2RHX2_9ACTN</name>
<sequence length="178" mass="19248">MDVDPMQDTATPDSAGAADVAADEPRPGDLPVPGHTTPPGVDDATIEALGKLSEALETAERARGHLYSFHQLTGSADIALGEAVKALRSAGHQQIADRIDTELVGRNVLPGRWTFQIVEAYDDDYWSLFRQLEQEARDQLAVGRRHLYEARMKQRERTVGLPGHEAGPAEPPSGTDSA</sequence>
<evidence type="ECO:0000256" key="1">
    <source>
        <dbReference type="SAM" id="MobiDB-lite"/>
    </source>
</evidence>
<protein>
    <submittedName>
        <fullName evidence="2">Uncharacterized protein</fullName>
    </submittedName>
</protein>
<keyword evidence="3" id="KW-1185">Reference proteome</keyword>
<accession>A0ABS2RHX2</accession>
<dbReference type="EMBL" id="JAFBCF010000001">
    <property type="protein sequence ID" value="MBM7798599.1"/>
    <property type="molecule type" value="Genomic_DNA"/>
</dbReference>
<dbReference type="RefSeq" id="WP_239578880.1">
    <property type="nucleotide sequence ID" value="NZ_BAAAQP010000002.1"/>
</dbReference>
<evidence type="ECO:0000313" key="3">
    <source>
        <dbReference type="Proteomes" id="UP000704762"/>
    </source>
</evidence>
<dbReference type="Proteomes" id="UP000704762">
    <property type="component" value="Unassembled WGS sequence"/>
</dbReference>